<sequence>MRCEMLINTTYKCSAILTDTSDSKIEIVPSIFTHIITDHQKRNVVANVRLDTSYPLVNDVQNAHDKEEPLEIIHKSSTKNVEETFSELEPLQVTQVDVISSVDEYRSSTPNTHNKAHTAVVPAETIVTAETLVNISVSEIVKDEKHKENAKTTLILQDALNVSHDVSSIKEAPLKDSSIKLIVPTEMAKKDVLVSNQIITEIHNVQEKEGTLGIPKVPHLQEVNLDITSKDSIVVSTKDVHEKEGTLLPSESPTKANVASDLILYSSLSNYMTTSHIKESDLNIDTFSVKKAEVAFNEHQHMLNIETNINDSEKSLKMTEPSTVNQARVTISTLDKNTIEEIRVHESEKEFVPKDDKQMAIANVDIKASEPIIPSEIVEMASMTSLKNLGVADDKVATEDVVTESAKIITVPFVHDQETLQMYSTKTPENVSVSLIPITPISVLETKCRQ</sequence>
<proteinExistence type="predicted"/>
<name>A0AAU9UK83_EUPED</name>
<reference evidence="1" key="1">
    <citation type="submission" date="2022-03" db="EMBL/GenBank/DDBJ databases">
        <authorList>
            <person name="Tunstrom K."/>
        </authorList>
    </citation>
    <scope>NUCLEOTIDE SEQUENCE</scope>
</reference>
<keyword evidence="2" id="KW-1185">Reference proteome</keyword>
<dbReference type="AlphaFoldDB" id="A0AAU9UK83"/>
<gene>
    <name evidence="1" type="ORF">EEDITHA_LOCUS13572</name>
</gene>
<evidence type="ECO:0000313" key="1">
    <source>
        <dbReference type="EMBL" id="CAH2098462.1"/>
    </source>
</evidence>
<protein>
    <submittedName>
        <fullName evidence="1">Uncharacterized protein</fullName>
    </submittedName>
</protein>
<evidence type="ECO:0000313" key="2">
    <source>
        <dbReference type="Proteomes" id="UP001153954"/>
    </source>
</evidence>
<accession>A0AAU9UK83</accession>
<organism evidence="1 2">
    <name type="scientific">Euphydryas editha</name>
    <name type="common">Edith's checkerspot</name>
    <dbReference type="NCBI Taxonomy" id="104508"/>
    <lineage>
        <taxon>Eukaryota</taxon>
        <taxon>Metazoa</taxon>
        <taxon>Ecdysozoa</taxon>
        <taxon>Arthropoda</taxon>
        <taxon>Hexapoda</taxon>
        <taxon>Insecta</taxon>
        <taxon>Pterygota</taxon>
        <taxon>Neoptera</taxon>
        <taxon>Endopterygota</taxon>
        <taxon>Lepidoptera</taxon>
        <taxon>Glossata</taxon>
        <taxon>Ditrysia</taxon>
        <taxon>Papilionoidea</taxon>
        <taxon>Nymphalidae</taxon>
        <taxon>Nymphalinae</taxon>
        <taxon>Euphydryas</taxon>
    </lineage>
</organism>
<comment type="caution">
    <text evidence="1">The sequence shown here is derived from an EMBL/GenBank/DDBJ whole genome shotgun (WGS) entry which is preliminary data.</text>
</comment>
<dbReference type="Proteomes" id="UP001153954">
    <property type="component" value="Unassembled WGS sequence"/>
</dbReference>
<dbReference type="EMBL" id="CAKOGL010000019">
    <property type="protein sequence ID" value="CAH2098462.1"/>
    <property type="molecule type" value="Genomic_DNA"/>
</dbReference>